<evidence type="ECO:0000313" key="5">
    <source>
        <dbReference type="Proteomes" id="UP000537141"/>
    </source>
</evidence>
<dbReference type="RefSeq" id="WP_184424007.1">
    <property type="nucleotide sequence ID" value="NZ_AP027362.1"/>
</dbReference>
<dbReference type="SUPFAM" id="SSF52540">
    <property type="entry name" value="P-loop containing nucleoside triphosphate hydrolases"/>
    <property type="match status" value="1"/>
</dbReference>
<proteinExistence type="predicted"/>
<evidence type="ECO:0000256" key="1">
    <source>
        <dbReference type="ARBA" id="ARBA00012417"/>
    </source>
</evidence>
<comment type="caution">
    <text evidence="4">The sequence shown here is derived from an EMBL/GenBank/DDBJ whole genome shotgun (WGS) entry which is preliminary data.</text>
</comment>
<protein>
    <recommendedName>
        <fullName evidence="1">DNA-directed DNA polymerase</fullName>
        <ecNumber evidence="1">2.7.7.7</ecNumber>
    </recommendedName>
</protein>
<keyword evidence="4" id="KW-0808">Transferase</keyword>
<dbReference type="EC" id="2.7.7.7" evidence="1"/>
<gene>
    <name evidence="4" type="ORF">HNQ55_001723</name>
</gene>
<keyword evidence="2" id="KW-0239">DNA-directed DNA polymerase</keyword>
<dbReference type="GO" id="GO:0006261">
    <property type="term" value="P:DNA-templated DNA replication"/>
    <property type="evidence" value="ECO:0007669"/>
    <property type="project" value="TreeGrafter"/>
</dbReference>
<dbReference type="InterPro" id="IPR027417">
    <property type="entry name" value="P-loop_NTPase"/>
</dbReference>
<dbReference type="GO" id="GO:0003887">
    <property type="term" value="F:DNA-directed DNA polymerase activity"/>
    <property type="evidence" value="ECO:0007669"/>
    <property type="project" value="UniProtKB-KW"/>
</dbReference>
<reference evidence="4 5" key="1">
    <citation type="submission" date="2020-08" db="EMBL/GenBank/DDBJ databases">
        <title>Genomic Encyclopedia of Type Strains, Phase IV (KMG-IV): sequencing the most valuable type-strain genomes for metagenomic binning, comparative biology and taxonomic classification.</title>
        <authorList>
            <person name="Goeker M."/>
        </authorList>
    </citation>
    <scope>NUCLEOTIDE SEQUENCE [LARGE SCALE GENOMIC DNA]</scope>
    <source>
        <strain evidence="4 5">DSM 26287</strain>
    </source>
</reference>
<evidence type="ECO:0000256" key="3">
    <source>
        <dbReference type="ARBA" id="ARBA00049244"/>
    </source>
</evidence>
<name>A0A7X0NH51_9GAMM</name>
<dbReference type="PANTHER" id="PTHR11669:SF8">
    <property type="entry name" value="DNA POLYMERASE III SUBUNIT DELTA"/>
    <property type="match status" value="1"/>
</dbReference>
<dbReference type="EMBL" id="JACHHU010000011">
    <property type="protein sequence ID" value="MBB6543216.1"/>
    <property type="molecule type" value="Genomic_DNA"/>
</dbReference>
<dbReference type="Gene3D" id="3.40.50.300">
    <property type="entry name" value="P-loop containing nucleotide triphosphate hydrolases"/>
    <property type="match status" value="1"/>
</dbReference>
<evidence type="ECO:0000256" key="2">
    <source>
        <dbReference type="ARBA" id="ARBA00022932"/>
    </source>
</evidence>
<dbReference type="PANTHER" id="PTHR11669">
    <property type="entry name" value="REPLICATION FACTOR C / DNA POLYMERASE III GAMMA-TAU SUBUNIT"/>
    <property type="match status" value="1"/>
</dbReference>
<accession>A0A7X0NH51</accession>
<comment type="catalytic activity">
    <reaction evidence="3">
        <text>DNA(n) + a 2'-deoxyribonucleoside 5'-triphosphate = DNA(n+1) + diphosphate</text>
        <dbReference type="Rhea" id="RHEA:22508"/>
        <dbReference type="Rhea" id="RHEA-COMP:17339"/>
        <dbReference type="Rhea" id="RHEA-COMP:17340"/>
        <dbReference type="ChEBI" id="CHEBI:33019"/>
        <dbReference type="ChEBI" id="CHEBI:61560"/>
        <dbReference type="ChEBI" id="CHEBI:173112"/>
        <dbReference type="EC" id="2.7.7.7"/>
    </reaction>
</comment>
<sequence length="331" mass="37348">MMSNANNTQIIEHQRSLSQLIQLERMPHAFIVTGVTGTGKLALSRWLISVLACEQCVMGSKVSQLPNEHHDILYPCGQCKSCQLLSGQAHPDHLIVDHIGNNIGVDQIRKLTSFFEKTALLGKRQTAIIESAEKMTESAANALLKTLEEPNAYSHIILLTTEIERLIPTIISRCRHIALRATKQTLKGNANGDTATTFAGFASEENSVDAVQYNEFTTLFYQFIAEPSSRSKILTFMQAQPLSLSWCELAIVDLMRFNNNWLNVSPDTVIEEQALARLRQLTQDDIWQLHTLISACKKQILTLTQANKDFQIEKLLSEFRCFLIEVYEKNR</sequence>
<keyword evidence="5" id="KW-1185">Reference proteome</keyword>
<evidence type="ECO:0000313" key="4">
    <source>
        <dbReference type="EMBL" id="MBB6543216.1"/>
    </source>
</evidence>
<dbReference type="Proteomes" id="UP000537141">
    <property type="component" value="Unassembled WGS sequence"/>
</dbReference>
<dbReference type="Pfam" id="PF13177">
    <property type="entry name" value="DNA_pol3_delta2"/>
    <property type="match status" value="1"/>
</dbReference>
<dbReference type="AlphaFoldDB" id="A0A7X0NH51"/>
<organism evidence="4 5">
    <name type="scientific">Thalassotalea piscium</name>
    <dbReference type="NCBI Taxonomy" id="1230533"/>
    <lineage>
        <taxon>Bacteria</taxon>
        <taxon>Pseudomonadati</taxon>
        <taxon>Pseudomonadota</taxon>
        <taxon>Gammaproteobacteria</taxon>
        <taxon>Alteromonadales</taxon>
        <taxon>Colwelliaceae</taxon>
        <taxon>Thalassotalea</taxon>
    </lineage>
</organism>
<dbReference type="InterPro" id="IPR050238">
    <property type="entry name" value="DNA_Rep/Repair_Clamp_Loader"/>
</dbReference>
<keyword evidence="4" id="KW-0548">Nucleotidyltransferase</keyword>